<sequence>MQFARMKNGDLSLPILALKPKLEEICCHAGLRGEETDIDKGVRGEDLGVDLETARVRRARRRAAAAEGRERMEDLGQGGNGLGERVCEDQEEVRIRMRTMRDFTTPTAGSVYPGFGPTIVNHHFEIKPAIHNMMHNNTRFSGLTSEDPQLHLAEFSEVCGTFLYAGIIDDVVKLRLFPFSLRDKAKIWLHTIAPGTATTWEALYSKFLAKFHLVDKIVNARREIATFRQLDRETLSEA</sequence>
<keyword evidence="4" id="KW-1185">Reference proteome</keyword>
<dbReference type="AlphaFoldDB" id="A0AAP0GAS1"/>
<dbReference type="PANTHER" id="PTHR33223:SF11">
    <property type="entry name" value="ELEMENT PROTEIN, PUTATIVE-RELATED"/>
    <property type="match status" value="1"/>
</dbReference>
<dbReference type="EMBL" id="JBBWWQ010000004">
    <property type="protein sequence ID" value="KAK8948665.1"/>
    <property type="molecule type" value="Genomic_DNA"/>
</dbReference>
<feature type="region of interest" description="Disordered" evidence="1">
    <location>
        <begin position="64"/>
        <end position="83"/>
    </location>
</feature>
<protein>
    <recommendedName>
        <fullName evidence="2">Retrotransposon gag domain-containing protein</fullName>
    </recommendedName>
</protein>
<evidence type="ECO:0000256" key="1">
    <source>
        <dbReference type="SAM" id="MobiDB-lite"/>
    </source>
</evidence>
<dbReference type="InterPro" id="IPR005162">
    <property type="entry name" value="Retrotrans_gag_dom"/>
</dbReference>
<evidence type="ECO:0000259" key="2">
    <source>
        <dbReference type="Pfam" id="PF03732"/>
    </source>
</evidence>
<reference evidence="3 4" key="1">
    <citation type="journal article" date="2022" name="Nat. Plants">
        <title>Genomes of leafy and leafless Platanthera orchids illuminate the evolution of mycoheterotrophy.</title>
        <authorList>
            <person name="Li M.H."/>
            <person name="Liu K.W."/>
            <person name="Li Z."/>
            <person name="Lu H.C."/>
            <person name="Ye Q.L."/>
            <person name="Zhang D."/>
            <person name="Wang J.Y."/>
            <person name="Li Y.F."/>
            <person name="Zhong Z.M."/>
            <person name="Liu X."/>
            <person name="Yu X."/>
            <person name="Liu D.K."/>
            <person name="Tu X.D."/>
            <person name="Liu B."/>
            <person name="Hao Y."/>
            <person name="Liao X.Y."/>
            <person name="Jiang Y.T."/>
            <person name="Sun W.H."/>
            <person name="Chen J."/>
            <person name="Chen Y.Q."/>
            <person name="Ai Y."/>
            <person name="Zhai J.W."/>
            <person name="Wu S.S."/>
            <person name="Zhou Z."/>
            <person name="Hsiao Y.Y."/>
            <person name="Wu W.L."/>
            <person name="Chen Y.Y."/>
            <person name="Lin Y.F."/>
            <person name="Hsu J.L."/>
            <person name="Li C.Y."/>
            <person name="Wang Z.W."/>
            <person name="Zhao X."/>
            <person name="Zhong W.Y."/>
            <person name="Ma X.K."/>
            <person name="Ma L."/>
            <person name="Huang J."/>
            <person name="Chen G.Z."/>
            <person name="Huang M.Z."/>
            <person name="Huang L."/>
            <person name="Peng D.H."/>
            <person name="Luo Y.B."/>
            <person name="Zou S.Q."/>
            <person name="Chen S.P."/>
            <person name="Lan S."/>
            <person name="Tsai W.C."/>
            <person name="Van de Peer Y."/>
            <person name="Liu Z.J."/>
        </authorList>
    </citation>
    <scope>NUCLEOTIDE SEQUENCE [LARGE SCALE GENOMIC DNA]</scope>
    <source>
        <strain evidence="3">Lor287</strain>
    </source>
</reference>
<gene>
    <name evidence="3" type="ORF">KSP39_PZI005749</name>
</gene>
<organism evidence="3 4">
    <name type="scientific">Platanthera zijinensis</name>
    <dbReference type="NCBI Taxonomy" id="2320716"/>
    <lineage>
        <taxon>Eukaryota</taxon>
        <taxon>Viridiplantae</taxon>
        <taxon>Streptophyta</taxon>
        <taxon>Embryophyta</taxon>
        <taxon>Tracheophyta</taxon>
        <taxon>Spermatophyta</taxon>
        <taxon>Magnoliopsida</taxon>
        <taxon>Liliopsida</taxon>
        <taxon>Asparagales</taxon>
        <taxon>Orchidaceae</taxon>
        <taxon>Orchidoideae</taxon>
        <taxon>Orchideae</taxon>
        <taxon>Orchidinae</taxon>
        <taxon>Platanthera</taxon>
    </lineage>
</organism>
<accession>A0AAP0GAS1</accession>
<evidence type="ECO:0000313" key="3">
    <source>
        <dbReference type="EMBL" id="KAK8948665.1"/>
    </source>
</evidence>
<proteinExistence type="predicted"/>
<comment type="caution">
    <text evidence="3">The sequence shown here is derived from an EMBL/GenBank/DDBJ whole genome shotgun (WGS) entry which is preliminary data.</text>
</comment>
<dbReference type="Proteomes" id="UP001418222">
    <property type="component" value="Unassembled WGS sequence"/>
</dbReference>
<dbReference type="PANTHER" id="PTHR33223">
    <property type="entry name" value="CCHC-TYPE DOMAIN-CONTAINING PROTEIN"/>
    <property type="match status" value="1"/>
</dbReference>
<feature type="domain" description="Retrotransposon gag" evidence="2">
    <location>
        <begin position="175"/>
        <end position="237"/>
    </location>
</feature>
<dbReference type="Pfam" id="PF03732">
    <property type="entry name" value="Retrotrans_gag"/>
    <property type="match status" value="1"/>
</dbReference>
<name>A0AAP0GAS1_9ASPA</name>
<evidence type="ECO:0000313" key="4">
    <source>
        <dbReference type="Proteomes" id="UP001418222"/>
    </source>
</evidence>